<dbReference type="PANTHER" id="PTHR33993">
    <property type="entry name" value="GLYOXALASE-RELATED"/>
    <property type="match status" value="1"/>
</dbReference>
<dbReference type="InterPro" id="IPR037523">
    <property type="entry name" value="VOC_core"/>
</dbReference>
<dbReference type="InterPro" id="IPR041581">
    <property type="entry name" value="Glyoxalase_6"/>
</dbReference>
<protein>
    <submittedName>
        <fullName evidence="3">Uncharacterized conserved protein PhnB, glyoxalase superfamily</fullName>
    </submittedName>
</protein>
<dbReference type="EMBL" id="CYHB01000003">
    <property type="protein sequence ID" value="CUA85866.1"/>
    <property type="molecule type" value="Genomic_DNA"/>
</dbReference>
<evidence type="ECO:0000313" key="4">
    <source>
        <dbReference type="Proteomes" id="UP000182598"/>
    </source>
</evidence>
<dbReference type="SUPFAM" id="SSF54593">
    <property type="entry name" value="Glyoxalase/Bleomycin resistance protein/Dihydroxybiphenyl dioxygenase"/>
    <property type="match status" value="1"/>
</dbReference>
<evidence type="ECO:0000313" key="3">
    <source>
        <dbReference type="EMBL" id="CUA85866.1"/>
    </source>
</evidence>
<dbReference type="CDD" id="cd06587">
    <property type="entry name" value="VOC"/>
    <property type="match status" value="1"/>
</dbReference>
<feature type="chain" id="PRO_5005504120" evidence="1">
    <location>
        <begin position="23"/>
        <end position="152"/>
    </location>
</feature>
<feature type="signal peptide" evidence="1">
    <location>
        <begin position="1"/>
        <end position="22"/>
    </location>
</feature>
<dbReference type="PANTHER" id="PTHR33993:SF5">
    <property type="entry name" value="GLYOXALASE"/>
    <property type="match status" value="1"/>
</dbReference>
<gene>
    <name evidence="3" type="ORF">Ga0061064_1336</name>
</gene>
<dbReference type="Gene3D" id="3.10.180.10">
    <property type="entry name" value="2,3-Dihydroxybiphenyl 1,2-Dioxygenase, domain 1"/>
    <property type="match status" value="1"/>
</dbReference>
<evidence type="ECO:0000256" key="1">
    <source>
        <dbReference type="SAM" id="SignalP"/>
    </source>
</evidence>
<accession>A0A0K6H4N5</accession>
<evidence type="ECO:0000259" key="2">
    <source>
        <dbReference type="PROSITE" id="PS51819"/>
    </source>
</evidence>
<dbReference type="InterPro" id="IPR029068">
    <property type="entry name" value="Glyas_Bleomycin-R_OHBP_Dase"/>
</dbReference>
<dbReference type="Pfam" id="PF18029">
    <property type="entry name" value="Glyoxalase_6"/>
    <property type="match status" value="1"/>
</dbReference>
<dbReference type="AlphaFoldDB" id="A0A0K6H4N5"/>
<dbReference type="InterPro" id="IPR052164">
    <property type="entry name" value="Anthracycline_SecMetBiosynth"/>
</dbReference>
<keyword evidence="4" id="KW-1185">Reference proteome</keyword>
<proteinExistence type="predicted"/>
<organism evidence="3 4">
    <name type="scientific">Pseudidiomarina woesei</name>
    <dbReference type="NCBI Taxonomy" id="1381080"/>
    <lineage>
        <taxon>Bacteria</taxon>
        <taxon>Pseudomonadati</taxon>
        <taxon>Pseudomonadota</taxon>
        <taxon>Gammaproteobacteria</taxon>
        <taxon>Alteromonadales</taxon>
        <taxon>Idiomarinaceae</taxon>
        <taxon>Pseudidiomarina</taxon>
    </lineage>
</organism>
<reference evidence="4" key="1">
    <citation type="submission" date="2015-08" db="EMBL/GenBank/DDBJ databases">
        <authorList>
            <person name="Varghese N."/>
        </authorList>
    </citation>
    <scope>NUCLEOTIDE SEQUENCE [LARGE SCALE GENOMIC DNA]</scope>
    <source>
        <strain evidence="4">DSM 27808</strain>
    </source>
</reference>
<feature type="domain" description="VOC" evidence="2">
    <location>
        <begin position="30"/>
        <end position="143"/>
    </location>
</feature>
<name>A0A0K6H4N5_9GAMM</name>
<dbReference type="Proteomes" id="UP000182598">
    <property type="component" value="Unassembled WGS sequence"/>
</dbReference>
<sequence length="152" mass="16892">MNKLKNTITAALAAGMLTTAAAAEREAVLGFGGVFFKAENPAELAKWYEEHLGVKQTPKTYEEQPWVQAGGSTVFGVFNNKTKYFGADDQQFMFNFRVRDLDAMVKQLKAAGIEVKIDPETYPNGRFARLADPEGNPIQLWQEMTPEEAANQ</sequence>
<keyword evidence="1" id="KW-0732">Signal</keyword>
<dbReference type="RefSeq" id="WP_245622228.1">
    <property type="nucleotide sequence ID" value="NZ_CYHB01000003.1"/>
</dbReference>
<dbReference type="PROSITE" id="PS51819">
    <property type="entry name" value="VOC"/>
    <property type="match status" value="1"/>
</dbReference>